<dbReference type="InterPro" id="IPR034733">
    <property type="entry name" value="AcCoA_carboxyl_beta"/>
</dbReference>
<comment type="caution">
    <text evidence="2">The sequence shown here is derived from an EMBL/GenBank/DDBJ whole genome shotgun (WGS) entry which is preliminary data.</text>
</comment>
<dbReference type="Gene3D" id="3.90.226.10">
    <property type="entry name" value="2-enoyl-CoA Hydratase, Chain A, domain 1"/>
    <property type="match status" value="2"/>
</dbReference>
<dbReference type="GO" id="GO:0003989">
    <property type="term" value="F:acetyl-CoA carboxylase activity"/>
    <property type="evidence" value="ECO:0007669"/>
    <property type="project" value="InterPro"/>
</dbReference>
<dbReference type="InterPro" id="IPR029045">
    <property type="entry name" value="ClpP/crotonase-like_dom_sf"/>
</dbReference>
<organism evidence="2 3">
    <name type="scientific">Amblyomma americanum</name>
    <name type="common">Lone star tick</name>
    <dbReference type="NCBI Taxonomy" id="6943"/>
    <lineage>
        <taxon>Eukaryota</taxon>
        <taxon>Metazoa</taxon>
        <taxon>Ecdysozoa</taxon>
        <taxon>Arthropoda</taxon>
        <taxon>Chelicerata</taxon>
        <taxon>Arachnida</taxon>
        <taxon>Acari</taxon>
        <taxon>Parasitiformes</taxon>
        <taxon>Ixodida</taxon>
        <taxon>Ixodoidea</taxon>
        <taxon>Ixodidae</taxon>
        <taxon>Amblyomminae</taxon>
        <taxon>Amblyomma</taxon>
    </lineage>
</organism>
<dbReference type="Pfam" id="PF08326">
    <property type="entry name" value="ACC_central"/>
    <property type="match status" value="1"/>
</dbReference>
<dbReference type="Proteomes" id="UP001321473">
    <property type="component" value="Unassembled WGS sequence"/>
</dbReference>
<proteinExistence type="predicted"/>
<dbReference type="InterPro" id="IPR013537">
    <property type="entry name" value="AcCoA_COase_cen"/>
</dbReference>
<feature type="domain" description="CoA carboxyltransferase N-terminal" evidence="1">
    <location>
        <begin position="116"/>
        <end position="335"/>
    </location>
</feature>
<gene>
    <name evidence="2" type="ORF">V5799_021012</name>
</gene>
<dbReference type="GO" id="GO:0005524">
    <property type="term" value="F:ATP binding"/>
    <property type="evidence" value="ECO:0007669"/>
    <property type="project" value="InterPro"/>
</dbReference>
<dbReference type="GO" id="GO:0006633">
    <property type="term" value="P:fatty acid biosynthetic process"/>
    <property type="evidence" value="ECO:0007669"/>
    <property type="project" value="InterPro"/>
</dbReference>
<evidence type="ECO:0000313" key="2">
    <source>
        <dbReference type="EMBL" id="KAK8789210.1"/>
    </source>
</evidence>
<evidence type="ECO:0000313" key="3">
    <source>
        <dbReference type="Proteomes" id="UP001321473"/>
    </source>
</evidence>
<protein>
    <recommendedName>
        <fullName evidence="1">CoA carboxyltransferase N-terminal domain-containing protein</fullName>
    </recommendedName>
</protein>
<dbReference type="PROSITE" id="PS50980">
    <property type="entry name" value="COA_CT_NTER"/>
    <property type="match status" value="1"/>
</dbReference>
<evidence type="ECO:0000259" key="1">
    <source>
        <dbReference type="PROSITE" id="PS50980"/>
    </source>
</evidence>
<name>A0AAQ4FPR1_AMBAM</name>
<keyword evidence="3" id="KW-1185">Reference proteome</keyword>
<dbReference type="GO" id="GO:0005739">
    <property type="term" value="C:mitochondrion"/>
    <property type="evidence" value="ECO:0007669"/>
    <property type="project" value="TreeGrafter"/>
</dbReference>
<dbReference type="InterPro" id="IPR011762">
    <property type="entry name" value="COA_CT_N"/>
</dbReference>
<dbReference type="EMBL" id="JARKHS020000036">
    <property type="protein sequence ID" value="KAK8789210.1"/>
    <property type="molecule type" value="Genomic_DNA"/>
</dbReference>
<dbReference type="Pfam" id="PF01039">
    <property type="entry name" value="Carboxyl_trans"/>
    <property type="match status" value="2"/>
</dbReference>
<dbReference type="InterPro" id="IPR049076">
    <property type="entry name" value="ACCA"/>
</dbReference>
<accession>A0AAQ4FPR1</accession>
<dbReference type="SUPFAM" id="SSF52096">
    <property type="entry name" value="ClpP/crotonase"/>
    <property type="match status" value="2"/>
</dbReference>
<dbReference type="AlphaFoldDB" id="A0AAQ4FPR1"/>
<sequence>MVMRYGPRLWKLRVLQAEIKMTIRPSLNGKCVPIRLFLANESGYYLDIALYKERLDPETGLMQFEAWGPHRQGPLHGLPISTPYLTKDYLQQKRFQAQSNGTTYVYDFPDMFRQVGMVAWRMTLVTPENPEGRDIIVIANDITFLLGTFGPQEDILFLKASERARALGIPRLYISANSGARIGLAEELKHLFNIAWVDPEVPDKGYRYLYLTPENFKKVSALNSVNTELIDDEGEKRYKITSIIGKVDGLGVENLKYAGLIAGETSQAYEEIVTISLLLGREVYTSNNQLGGVQIMYPNGVSHVTVHDDLEGTYVMLKWLSYMPKPVLVYIPPYGELRGGAWAVVDAAINPQQMEMYADPDSRGGVLEPEGTVEIRFRKKDLLKAMHRVDARCREILAQLGMADPEKKAALEVELHKREQQLLPMYHQVALSFADLHDMPARMQEKGVIQVGSAPFSSAWVLHRSAELCSLLTLAVQKRQTSLT</sequence>
<reference evidence="2 3" key="1">
    <citation type="journal article" date="2023" name="Arcadia Sci">
        <title>De novo assembly of a long-read Amblyomma americanum tick genome.</title>
        <authorList>
            <person name="Chou S."/>
            <person name="Poskanzer K.E."/>
            <person name="Rollins M."/>
            <person name="Thuy-Boun P.S."/>
        </authorList>
    </citation>
    <scope>NUCLEOTIDE SEQUENCE [LARGE SCALE GENOMIC DNA]</scope>
    <source>
        <strain evidence="2">F_SG_1</strain>
        <tissue evidence="2">Salivary glands</tissue>
    </source>
</reference>
<dbReference type="PANTHER" id="PTHR45728">
    <property type="entry name" value="ACETYL-COA CARBOXYLASE, ISOFORM A"/>
    <property type="match status" value="1"/>
</dbReference>
<dbReference type="PANTHER" id="PTHR45728:SF3">
    <property type="entry name" value="ACETYL-COA CARBOXYLASE"/>
    <property type="match status" value="1"/>
</dbReference>